<accession>A4C274</accession>
<dbReference type="EMBL" id="AAOG01000003">
    <property type="protein sequence ID" value="EAR12227.1"/>
    <property type="molecule type" value="Genomic_DNA"/>
</dbReference>
<dbReference type="AlphaFoldDB" id="A4C274"/>
<name>A4C274_9FLAO</name>
<gene>
    <name evidence="1" type="ORF">PI23P_12857</name>
</gene>
<protein>
    <submittedName>
        <fullName evidence="1">Uncharacterized protein</fullName>
    </submittedName>
</protein>
<comment type="caution">
    <text evidence="1">The sequence shown here is derived from an EMBL/GenBank/DDBJ whole genome shotgun (WGS) entry which is preliminary data.</text>
</comment>
<reference evidence="1 2" key="1">
    <citation type="submission" date="2006-02" db="EMBL/GenBank/DDBJ databases">
        <authorList>
            <person name="Murray A."/>
            <person name="Staley J."/>
            <person name="Ferriera S."/>
            <person name="Johnson J."/>
            <person name="Kravitz S."/>
            <person name="Halpern A."/>
            <person name="Remington K."/>
            <person name="Beeson K."/>
            <person name="Tran B."/>
            <person name="Rogers Y.-H."/>
            <person name="Friedman R."/>
            <person name="Venter J.C."/>
        </authorList>
    </citation>
    <scope>NUCLEOTIDE SEQUENCE [LARGE SCALE GENOMIC DNA]</scope>
    <source>
        <strain evidence="1 2">23-P</strain>
    </source>
</reference>
<evidence type="ECO:0000313" key="1">
    <source>
        <dbReference type="EMBL" id="EAR12227.1"/>
    </source>
</evidence>
<sequence>MTFVLKINAIISVNVLLYLLAGAN</sequence>
<proteinExistence type="predicted"/>
<dbReference type="HOGENOM" id="CLU_3422091_0_0_10"/>
<evidence type="ECO:0000313" key="2">
    <source>
        <dbReference type="Proteomes" id="UP000003053"/>
    </source>
</evidence>
<feature type="non-terminal residue" evidence="1">
    <location>
        <position position="24"/>
    </location>
</feature>
<organism evidence="1 2">
    <name type="scientific">Polaribacter irgensii 23-P</name>
    <dbReference type="NCBI Taxonomy" id="313594"/>
    <lineage>
        <taxon>Bacteria</taxon>
        <taxon>Pseudomonadati</taxon>
        <taxon>Bacteroidota</taxon>
        <taxon>Flavobacteriia</taxon>
        <taxon>Flavobacteriales</taxon>
        <taxon>Flavobacteriaceae</taxon>
    </lineage>
</organism>
<dbReference type="Proteomes" id="UP000003053">
    <property type="component" value="Unassembled WGS sequence"/>
</dbReference>
<keyword evidence="2" id="KW-1185">Reference proteome</keyword>